<reference evidence="1 2" key="1">
    <citation type="submission" date="2020-10" db="EMBL/GenBank/DDBJ databases">
        <title>The Coptis chinensis genome and diversification of protoberbering-type alkaloids.</title>
        <authorList>
            <person name="Wang B."/>
            <person name="Shu S."/>
            <person name="Song C."/>
            <person name="Liu Y."/>
        </authorList>
    </citation>
    <scope>NUCLEOTIDE SEQUENCE [LARGE SCALE GENOMIC DNA]</scope>
    <source>
        <strain evidence="1">HL-2020</strain>
        <tissue evidence="1">Leaf</tissue>
    </source>
</reference>
<dbReference type="OrthoDB" id="1938131at2759"/>
<dbReference type="EMBL" id="JADFTS010000005">
    <property type="protein sequence ID" value="KAF9606234.1"/>
    <property type="molecule type" value="Genomic_DNA"/>
</dbReference>
<proteinExistence type="predicted"/>
<accession>A0A835LWY3</accession>
<evidence type="ECO:0000313" key="1">
    <source>
        <dbReference type="EMBL" id="KAF9606234.1"/>
    </source>
</evidence>
<keyword evidence="2" id="KW-1185">Reference proteome</keyword>
<comment type="caution">
    <text evidence="1">The sequence shown here is derived from an EMBL/GenBank/DDBJ whole genome shotgun (WGS) entry which is preliminary data.</text>
</comment>
<dbReference type="AlphaFoldDB" id="A0A835LWY3"/>
<gene>
    <name evidence="1" type="ORF">IFM89_024055</name>
</gene>
<name>A0A835LWY3_9MAGN</name>
<evidence type="ECO:0000313" key="2">
    <source>
        <dbReference type="Proteomes" id="UP000631114"/>
    </source>
</evidence>
<dbReference type="Proteomes" id="UP000631114">
    <property type="component" value="Unassembled WGS sequence"/>
</dbReference>
<evidence type="ECO:0008006" key="3">
    <source>
        <dbReference type="Google" id="ProtNLM"/>
    </source>
</evidence>
<organism evidence="1 2">
    <name type="scientific">Coptis chinensis</name>
    <dbReference type="NCBI Taxonomy" id="261450"/>
    <lineage>
        <taxon>Eukaryota</taxon>
        <taxon>Viridiplantae</taxon>
        <taxon>Streptophyta</taxon>
        <taxon>Embryophyta</taxon>
        <taxon>Tracheophyta</taxon>
        <taxon>Spermatophyta</taxon>
        <taxon>Magnoliopsida</taxon>
        <taxon>Ranunculales</taxon>
        <taxon>Ranunculaceae</taxon>
        <taxon>Coptidoideae</taxon>
        <taxon>Coptis</taxon>
    </lineage>
</organism>
<protein>
    <recommendedName>
        <fullName evidence="3">RNase H type-1 domain-containing protein</fullName>
    </recommendedName>
</protein>
<sequence>MVSIRKFHNIMVYDEVKSGRSHSMVPCISKANENMHRNKVKGNMDNTTKDLTIVHNFQLQTRARSAPRMLECYWYLPPSRVDTDSAAAAKAFQTDNVLWKVHAIWDKIKLANIELRITSSWRGVNFATDHCANKGLGLNRGCKQWWNGKPPFLTQLENPELTYYRFLN</sequence>